<comment type="caution">
    <text evidence="1">The sequence shown here is derived from an EMBL/GenBank/DDBJ whole genome shotgun (WGS) entry which is preliminary data.</text>
</comment>
<name>A0ACC0FQ83_9ERIC</name>
<accession>A0ACC0FQ83</accession>
<evidence type="ECO:0000313" key="2">
    <source>
        <dbReference type="Proteomes" id="UP001060215"/>
    </source>
</evidence>
<proteinExistence type="predicted"/>
<evidence type="ECO:0000313" key="1">
    <source>
        <dbReference type="EMBL" id="KAI7990262.1"/>
    </source>
</evidence>
<gene>
    <name evidence="1" type="ORF">LOK49_LG12G00815</name>
</gene>
<organism evidence="1 2">
    <name type="scientific">Camellia lanceoleosa</name>
    <dbReference type="NCBI Taxonomy" id="1840588"/>
    <lineage>
        <taxon>Eukaryota</taxon>
        <taxon>Viridiplantae</taxon>
        <taxon>Streptophyta</taxon>
        <taxon>Embryophyta</taxon>
        <taxon>Tracheophyta</taxon>
        <taxon>Spermatophyta</taxon>
        <taxon>Magnoliopsida</taxon>
        <taxon>eudicotyledons</taxon>
        <taxon>Gunneridae</taxon>
        <taxon>Pentapetalae</taxon>
        <taxon>asterids</taxon>
        <taxon>Ericales</taxon>
        <taxon>Theaceae</taxon>
        <taxon>Camellia</taxon>
    </lineage>
</organism>
<dbReference type="EMBL" id="CM045770">
    <property type="protein sequence ID" value="KAI7990262.1"/>
    <property type="molecule type" value="Genomic_DNA"/>
</dbReference>
<dbReference type="Proteomes" id="UP001060215">
    <property type="component" value="Chromosome 13"/>
</dbReference>
<reference evidence="1 2" key="1">
    <citation type="journal article" date="2022" name="Plant J.">
        <title>Chromosome-level genome of Camellia lanceoleosa provides a valuable resource for understanding genome evolution and self-incompatibility.</title>
        <authorList>
            <person name="Gong W."/>
            <person name="Xiao S."/>
            <person name="Wang L."/>
            <person name="Liao Z."/>
            <person name="Chang Y."/>
            <person name="Mo W."/>
            <person name="Hu G."/>
            <person name="Li W."/>
            <person name="Zhao G."/>
            <person name="Zhu H."/>
            <person name="Hu X."/>
            <person name="Ji K."/>
            <person name="Xiang X."/>
            <person name="Song Q."/>
            <person name="Yuan D."/>
            <person name="Jin S."/>
            <person name="Zhang L."/>
        </authorList>
    </citation>
    <scope>NUCLEOTIDE SEQUENCE [LARGE SCALE GENOMIC DNA]</scope>
    <source>
        <strain evidence="1">SQ_2022a</strain>
    </source>
</reference>
<sequence length="79" mass="8169">MTSSTGTSAREGGGRGRSWPSTTSVSASAVICSAAGMLVLLSSGCAGDNPVVPGIARLYLADREKHDELAAEWTLRFAR</sequence>
<keyword evidence="2" id="KW-1185">Reference proteome</keyword>
<protein>
    <submittedName>
        <fullName evidence="1">Constitutive photomorphogenesis protein 10</fullName>
    </submittedName>
</protein>